<protein>
    <submittedName>
        <fullName evidence="5">Catabolite control protein A</fullName>
    </submittedName>
</protein>
<dbReference type="PROSITE" id="PS00356">
    <property type="entry name" value="HTH_LACI_1"/>
    <property type="match status" value="1"/>
</dbReference>
<feature type="domain" description="HTH lacI-type" evidence="4">
    <location>
        <begin position="3"/>
        <end position="57"/>
    </location>
</feature>
<dbReference type="EMBL" id="LOEE01000019">
    <property type="protein sequence ID" value="KXG77182.1"/>
    <property type="molecule type" value="Genomic_DNA"/>
</dbReference>
<proteinExistence type="predicted"/>
<dbReference type="PANTHER" id="PTHR30146:SF109">
    <property type="entry name" value="HTH-TYPE TRANSCRIPTIONAL REGULATOR GALS"/>
    <property type="match status" value="1"/>
</dbReference>
<dbReference type="Pfam" id="PF00356">
    <property type="entry name" value="LacI"/>
    <property type="match status" value="1"/>
</dbReference>
<dbReference type="CDD" id="cd19975">
    <property type="entry name" value="PBP1_CcpA-like"/>
    <property type="match status" value="1"/>
</dbReference>
<dbReference type="RefSeq" id="WP_068555087.1">
    <property type="nucleotide sequence ID" value="NZ_LOEE01000019.1"/>
</dbReference>
<evidence type="ECO:0000259" key="4">
    <source>
        <dbReference type="PROSITE" id="PS50932"/>
    </source>
</evidence>
<evidence type="ECO:0000256" key="2">
    <source>
        <dbReference type="ARBA" id="ARBA00023125"/>
    </source>
</evidence>
<dbReference type="InterPro" id="IPR001761">
    <property type="entry name" value="Peripla_BP/Lac1_sug-bd_dom"/>
</dbReference>
<keyword evidence="1" id="KW-0805">Transcription regulation</keyword>
<comment type="caution">
    <text evidence="5">The sequence shown here is derived from an EMBL/GenBank/DDBJ whole genome shotgun (WGS) entry which is preliminary data.</text>
</comment>
<keyword evidence="6" id="KW-1185">Reference proteome</keyword>
<name>A0A140L9F7_9FIRM</name>
<dbReference type="CDD" id="cd01392">
    <property type="entry name" value="HTH_LacI"/>
    <property type="match status" value="1"/>
</dbReference>
<evidence type="ECO:0000256" key="1">
    <source>
        <dbReference type="ARBA" id="ARBA00023015"/>
    </source>
</evidence>
<dbReference type="FunFam" id="1.10.260.40:FF:000002">
    <property type="entry name" value="HTH-type transcriptional repressor PurR"/>
    <property type="match status" value="1"/>
</dbReference>
<dbReference type="InterPro" id="IPR010982">
    <property type="entry name" value="Lambda_DNA-bd_dom_sf"/>
</dbReference>
<reference evidence="5 6" key="1">
    <citation type="submission" date="2015-12" db="EMBL/GenBank/DDBJ databases">
        <title>Draft genome sequence of the thermoanaerobe Thermotalea metallivorans, an isolate from the runoff channel of the Great Artesian Basin, Australia.</title>
        <authorList>
            <person name="Patel B.K."/>
        </authorList>
    </citation>
    <scope>NUCLEOTIDE SEQUENCE [LARGE SCALE GENOMIC DNA]</scope>
    <source>
        <strain evidence="5 6">B2-1</strain>
    </source>
</reference>
<dbReference type="PATRIC" id="fig|520762.4.peg.793"/>
<dbReference type="Gene3D" id="3.40.50.2300">
    <property type="match status" value="2"/>
</dbReference>
<dbReference type="SMART" id="SM00354">
    <property type="entry name" value="HTH_LACI"/>
    <property type="match status" value="1"/>
</dbReference>
<dbReference type="Gene3D" id="1.10.260.40">
    <property type="entry name" value="lambda repressor-like DNA-binding domains"/>
    <property type="match status" value="1"/>
</dbReference>
<dbReference type="SUPFAM" id="SSF53822">
    <property type="entry name" value="Periplasmic binding protein-like I"/>
    <property type="match status" value="1"/>
</dbReference>
<dbReference type="Proteomes" id="UP000070456">
    <property type="component" value="Unassembled WGS sequence"/>
</dbReference>
<dbReference type="STRING" id="520762.AN619_07120"/>
<dbReference type="OrthoDB" id="9784962at2"/>
<dbReference type="PROSITE" id="PS50932">
    <property type="entry name" value="HTH_LACI_2"/>
    <property type="match status" value="1"/>
</dbReference>
<evidence type="ECO:0000313" key="5">
    <source>
        <dbReference type="EMBL" id="KXG77182.1"/>
    </source>
</evidence>
<gene>
    <name evidence="5" type="primary">ccpA_1</name>
    <name evidence="5" type="ORF">AN619_07120</name>
</gene>
<dbReference type="GO" id="GO:0000976">
    <property type="term" value="F:transcription cis-regulatory region binding"/>
    <property type="evidence" value="ECO:0007669"/>
    <property type="project" value="TreeGrafter"/>
</dbReference>
<dbReference type="PRINTS" id="PR00036">
    <property type="entry name" value="HTHLACI"/>
</dbReference>
<dbReference type="AlphaFoldDB" id="A0A140L9F7"/>
<evidence type="ECO:0000256" key="3">
    <source>
        <dbReference type="ARBA" id="ARBA00023163"/>
    </source>
</evidence>
<dbReference type="SUPFAM" id="SSF47413">
    <property type="entry name" value="lambda repressor-like DNA-binding domains"/>
    <property type="match status" value="1"/>
</dbReference>
<dbReference type="Pfam" id="PF00532">
    <property type="entry name" value="Peripla_BP_1"/>
    <property type="match status" value="1"/>
</dbReference>
<dbReference type="InterPro" id="IPR000843">
    <property type="entry name" value="HTH_LacI"/>
</dbReference>
<organism evidence="5 6">
    <name type="scientific">Thermotalea metallivorans</name>
    <dbReference type="NCBI Taxonomy" id="520762"/>
    <lineage>
        <taxon>Bacteria</taxon>
        <taxon>Bacillati</taxon>
        <taxon>Bacillota</taxon>
        <taxon>Clostridia</taxon>
        <taxon>Peptostreptococcales</taxon>
        <taxon>Thermotaleaceae</taxon>
        <taxon>Thermotalea</taxon>
    </lineage>
</organism>
<dbReference type="InterPro" id="IPR028082">
    <property type="entry name" value="Peripla_BP_I"/>
</dbReference>
<accession>A0A140L9F7</accession>
<dbReference type="PANTHER" id="PTHR30146">
    <property type="entry name" value="LACI-RELATED TRANSCRIPTIONAL REPRESSOR"/>
    <property type="match status" value="1"/>
</dbReference>
<dbReference type="GO" id="GO:0003700">
    <property type="term" value="F:DNA-binding transcription factor activity"/>
    <property type="evidence" value="ECO:0007669"/>
    <property type="project" value="TreeGrafter"/>
</dbReference>
<sequence>MSVTIKDVAKKAGVSISTVSRVINNSKPVSNEIRQKVLQIIEETGYTPNPVARSLVMKKSQLIGVIVPDISSFFIGEILNGIEEIGKMYAYDILLCNTYGSLEQELRYLKLLKGKQVEGIVLMTWELQDKLIEYLAEIEIPVVLINRNTSKLDIPSVSIDNFQASYDMTNYLIKHGHKRIALIRSNLDSNAFCQDQYRGYKKALEENGIPIDERLVQFGNFKLENSYEIVKNFIKEDILPTAIFATSDTMAIGAINCLLDHGYKVPEDVSVTGFHDTKPASFYRPSLTTIRQPLYDIGAVAIRMIIKKINHIEVHEKIVILPHELIVRKSTGPAPA</sequence>
<keyword evidence="2" id="KW-0238">DNA-binding</keyword>
<keyword evidence="3" id="KW-0804">Transcription</keyword>
<evidence type="ECO:0000313" key="6">
    <source>
        <dbReference type="Proteomes" id="UP000070456"/>
    </source>
</evidence>